<comment type="catalytic activity">
    <reaction evidence="8">
        <text>L-threonyl-[protein] + ATP = O-phospho-L-threonyl-[protein] + ADP + H(+)</text>
        <dbReference type="Rhea" id="RHEA:46608"/>
        <dbReference type="Rhea" id="RHEA-COMP:11060"/>
        <dbReference type="Rhea" id="RHEA-COMP:11605"/>
        <dbReference type="ChEBI" id="CHEBI:15378"/>
        <dbReference type="ChEBI" id="CHEBI:30013"/>
        <dbReference type="ChEBI" id="CHEBI:30616"/>
        <dbReference type="ChEBI" id="CHEBI:61977"/>
        <dbReference type="ChEBI" id="CHEBI:456216"/>
        <dbReference type="EC" id="2.7.11.1"/>
    </reaction>
</comment>
<organism evidence="15 16">
    <name type="scientific">Microbacterium mitrae</name>
    <dbReference type="NCBI Taxonomy" id="664640"/>
    <lineage>
        <taxon>Bacteria</taxon>
        <taxon>Bacillati</taxon>
        <taxon>Actinomycetota</taxon>
        <taxon>Actinomycetes</taxon>
        <taxon>Micrococcales</taxon>
        <taxon>Microbacteriaceae</taxon>
        <taxon>Microbacterium</taxon>
    </lineage>
</organism>
<dbReference type="Pfam" id="PF03793">
    <property type="entry name" value="PASTA"/>
    <property type="match status" value="2"/>
</dbReference>
<dbReference type="InterPro" id="IPR005543">
    <property type="entry name" value="PASTA_dom"/>
</dbReference>
<feature type="region of interest" description="Disordered" evidence="11">
    <location>
        <begin position="301"/>
        <end position="323"/>
    </location>
</feature>
<dbReference type="PANTHER" id="PTHR43289:SF6">
    <property type="entry name" value="SERINE_THREONINE-PROTEIN KINASE NEKL-3"/>
    <property type="match status" value="1"/>
</dbReference>
<keyword evidence="4" id="KW-0677">Repeat</keyword>
<dbReference type="InterPro" id="IPR000719">
    <property type="entry name" value="Prot_kinase_dom"/>
</dbReference>
<dbReference type="RefSeq" id="WP_147826366.1">
    <property type="nucleotide sequence ID" value="NZ_BAAARG010000001.1"/>
</dbReference>
<dbReference type="SMART" id="SM00740">
    <property type="entry name" value="PASTA"/>
    <property type="match status" value="2"/>
</dbReference>
<evidence type="ECO:0000256" key="5">
    <source>
        <dbReference type="ARBA" id="ARBA00022741"/>
    </source>
</evidence>
<dbReference type="PROSITE" id="PS00107">
    <property type="entry name" value="PROTEIN_KINASE_ATP"/>
    <property type="match status" value="1"/>
</dbReference>
<comment type="caution">
    <text evidence="15">The sequence shown here is derived from an EMBL/GenBank/DDBJ whole genome shotgun (WGS) entry which is preliminary data.</text>
</comment>
<dbReference type="CDD" id="cd14014">
    <property type="entry name" value="STKc_PknB_like"/>
    <property type="match status" value="1"/>
</dbReference>
<dbReference type="CDD" id="cd06577">
    <property type="entry name" value="PASTA_pknB"/>
    <property type="match status" value="2"/>
</dbReference>
<evidence type="ECO:0000256" key="7">
    <source>
        <dbReference type="ARBA" id="ARBA00022840"/>
    </source>
</evidence>
<keyword evidence="12" id="KW-0812">Transmembrane</keyword>
<feature type="binding site" evidence="10">
    <location>
        <position position="41"/>
    </location>
    <ligand>
        <name>ATP</name>
        <dbReference type="ChEBI" id="CHEBI:30616"/>
    </ligand>
</feature>
<dbReference type="PANTHER" id="PTHR43289">
    <property type="entry name" value="MITOGEN-ACTIVATED PROTEIN KINASE KINASE KINASE 20-RELATED"/>
    <property type="match status" value="1"/>
</dbReference>
<dbReference type="SMART" id="SM00220">
    <property type="entry name" value="S_TKc"/>
    <property type="match status" value="1"/>
</dbReference>
<dbReference type="Gene3D" id="1.10.510.10">
    <property type="entry name" value="Transferase(Phosphotransferase) domain 1"/>
    <property type="match status" value="1"/>
</dbReference>
<feature type="domain" description="Protein kinase" evidence="13">
    <location>
        <begin position="12"/>
        <end position="274"/>
    </location>
</feature>
<evidence type="ECO:0000256" key="3">
    <source>
        <dbReference type="ARBA" id="ARBA00022679"/>
    </source>
</evidence>
<dbReference type="Proteomes" id="UP000321196">
    <property type="component" value="Unassembled WGS sequence"/>
</dbReference>
<feature type="domain" description="PASTA" evidence="14">
    <location>
        <begin position="426"/>
        <end position="493"/>
    </location>
</feature>
<keyword evidence="12" id="KW-1133">Transmembrane helix</keyword>
<evidence type="ECO:0000259" key="14">
    <source>
        <dbReference type="PROSITE" id="PS51178"/>
    </source>
</evidence>
<gene>
    <name evidence="15" type="primary">pknB</name>
    <name evidence="15" type="ORF">FVP60_11150</name>
</gene>
<feature type="transmembrane region" description="Helical" evidence="12">
    <location>
        <begin position="328"/>
        <end position="348"/>
    </location>
</feature>
<evidence type="ECO:0000256" key="12">
    <source>
        <dbReference type="SAM" id="Phobius"/>
    </source>
</evidence>
<proteinExistence type="predicted"/>
<evidence type="ECO:0000256" key="1">
    <source>
        <dbReference type="ARBA" id="ARBA00012513"/>
    </source>
</evidence>
<comment type="catalytic activity">
    <reaction evidence="9">
        <text>L-seryl-[protein] + ATP = O-phospho-L-seryl-[protein] + ADP + H(+)</text>
        <dbReference type="Rhea" id="RHEA:17989"/>
        <dbReference type="Rhea" id="RHEA-COMP:9863"/>
        <dbReference type="Rhea" id="RHEA-COMP:11604"/>
        <dbReference type="ChEBI" id="CHEBI:15378"/>
        <dbReference type="ChEBI" id="CHEBI:29999"/>
        <dbReference type="ChEBI" id="CHEBI:30616"/>
        <dbReference type="ChEBI" id="CHEBI:83421"/>
        <dbReference type="ChEBI" id="CHEBI:456216"/>
        <dbReference type="EC" id="2.7.11.1"/>
    </reaction>
</comment>
<dbReference type="GO" id="GO:0045717">
    <property type="term" value="P:negative regulation of fatty acid biosynthetic process"/>
    <property type="evidence" value="ECO:0007669"/>
    <property type="project" value="UniProtKB-ARBA"/>
</dbReference>
<name>A0A5C8HKQ9_9MICO</name>
<evidence type="ECO:0000313" key="15">
    <source>
        <dbReference type="EMBL" id="TXK03434.1"/>
    </source>
</evidence>
<dbReference type="PROSITE" id="PS50011">
    <property type="entry name" value="PROTEIN_KINASE_DOM"/>
    <property type="match status" value="1"/>
</dbReference>
<dbReference type="FunFam" id="3.30.200.20:FF:000035">
    <property type="entry name" value="Serine/threonine protein kinase Stk1"/>
    <property type="match status" value="1"/>
</dbReference>
<evidence type="ECO:0000313" key="16">
    <source>
        <dbReference type="Proteomes" id="UP000321196"/>
    </source>
</evidence>
<dbReference type="Gene3D" id="3.30.200.20">
    <property type="entry name" value="Phosphorylase Kinase, domain 1"/>
    <property type="match status" value="1"/>
</dbReference>
<reference evidence="15 16" key="1">
    <citation type="submission" date="2019-08" db="EMBL/GenBank/DDBJ databases">
        <authorList>
            <person name="Dong K."/>
        </authorList>
    </citation>
    <scope>NUCLEOTIDE SEQUENCE [LARGE SCALE GENOMIC DNA]</scope>
    <source>
        <strain evidence="15 16">M4-8</strain>
    </source>
</reference>
<dbReference type="Pfam" id="PF00069">
    <property type="entry name" value="Pkinase"/>
    <property type="match status" value="1"/>
</dbReference>
<accession>A0A5C8HKQ9</accession>
<keyword evidence="7 10" id="KW-0067">ATP-binding</keyword>
<keyword evidence="12" id="KW-0472">Membrane</keyword>
<dbReference type="GO" id="GO:0005524">
    <property type="term" value="F:ATP binding"/>
    <property type="evidence" value="ECO:0007669"/>
    <property type="project" value="UniProtKB-UniRule"/>
</dbReference>
<feature type="compositionally biased region" description="Polar residues" evidence="11">
    <location>
        <begin position="308"/>
        <end position="323"/>
    </location>
</feature>
<dbReference type="EMBL" id="VRSW01000004">
    <property type="protein sequence ID" value="TXK03434.1"/>
    <property type="molecule type" value="Genomic_DNA"/>
</dbReference>
<evidence type="ECO:0000256" key="10">
    <source>
        <dbReference type="PROSITE-ProRule" id="PRU10141"/>
    </source>
</evidence>
<dbReference type="EC" id="2.7.11.1" evidence="1"/>
<dbReference type="InterPro" id="IPR008271">
    <property type="entry name" value="Ser/Thr_kinase_AS"/>
</dbReference>
<dbReference type="Gene3D" id="3.30.10.20">
    <property type="match status" value="2"/>
</dbReference>
<dbReference type="NCBIfam" id="NF033483">
    <property type="entry name" value="PknB_PASTA_kin"/>
    <property type="match status" value="1"/>
</dbReference>
<dbReference type="PROSITE" id="PS00108">
    <property type="entry name" value="PROTEIN_KINASE_ST"/>
    <property type="match status" value="1"/>
</dbReference>
<keyword evidence="3" id="KW-0808">Transferase</keyword>
<evidence type="ECO:0000256" key="2">
    <source>
        <dbReference type="ARBA" id="ARBA00022527"/>
    </source>
</evidence>
<dbReference type="InterPro" id="IPR017441">
    <property type="entry name" value="Protein_kinase_ATP_BS"/>
</dbReference>
<evidence type="ECO:0000259" key="13">
    <source>
        <dbReference type="PROSITE" id="PS50011"/>
    </source>
</evidence>
<sequence>MSDQSRVLAGRYRVDGTIGHGGMATVYEGFDLKLGRSVAIKILDKDLSRDTSFRTRFRMEAQAASRMSHPSIVRVYDAGEDVAEGGVTPFIVMELVRGRTLKEIISESKLTPDDAVHYVAGILEALEYSHRAGVIHRDIKPGNIMITADRRVKVMDFGIARAVSDSSSTVAETTSILGTAAYFSPEQAKGEPVDARTDLYSTGVVLYEMLAGRQPFRGDTPVAVAYQHVSETPVPPSQVDHHVPRSLDAVVLRAMAKDPFSRFPDAATFRTALVGTAEGKVPSQRQLDQLTNDLYGANPRAAAETARSLRQMSSDTGTTRTQQGPPVAWIWATVAVISVLLVSVLIWAMSFKSVDAVPDNAREVPAIADMTYDDAVVALEELDLIAKRGTDESSSTVEEGHVIRTDPEAGTDVTKGETITVYVSSGAVTALIPTLVDLSEQTAKEALSKAGLVYGSIKRVNNPDLQAGTVISSNPASGAEVAPGTVVNLEIATGKVTVKNYAPTFTLTSAVEELQGPTLKLVVKVVADVACDVEEVPKVKSQDQVGDVAIGSTVQLHVCEGTAIPEGLG</sequence>
<feature type="domain" description="PASTA" evidence="14">
    <location>
        <begin position="359"/>
        <end position="425"/>
    </location>
</feature>
<dbReference type="SUPFAM" id="SSF56112">
    <property type="entry name" value="Protein kinase-like (PK-like)"/>
    <property type="match status" value="1"/>
</dbReference>
<dbReference type="OrthoDB" id="9762169at2"/>
<dbReference type="AlphaFoldDB" id="A0A5C8HKQ9"/>
<evidence type="ECO:0000256" key="4">
    <source>
        <dbReference type="ARBA" id="ARBA00022737"/>
    </source>
</evidence>
<evidence type="ECO:0000256" key="6">
    <source>
        <dbReference type="ARBA" id="ARBA00022777"/>
    </source>
</evidence>
<keyword evidence="2" id="KW-0723">Serine/threonine-protein kinase</keyword>
<dbReference type="FunFam" id="1.10.510.10:FF:000021">
    <property type="entry name" value="Serine/threonine protein kinase"/>
    <property type="match status" value="1"/>
</dbReference>
<keyword evidence="6 15" id="KW-0418">Kinase</keyword>
<keyword evidence="5 10" id="KW-0547">Nucleotide-binding</keyword>
<evidence type="ECO:0000256" key="9">
    <source>
        <dbReference type="ARBA" id="ARBA00048679"/>
    </source>
</evidence>
<evidence type="ECO:0000256" key="11">
    <source>
        <dbReference type="SAM" id="MobiDB-lite"/>
    </source>
</evidence>
<dbReference type="GO" id="GO:0004674">
    <property type="term" value="F:protein serine/threonine kinase activity"/>
    <property type="evidence" value="ECO:0007669"/>
    <property type="project" value="UniProtKB-KW"/>
</dbReference>
<dbReference type="PROSITE" id="PS51178">
    <property type="entry name" value="PASTA"/>
    <property type="match status" value="2"/>
</dbReference>
<protein>
    <recommendedName>
        <fullName evidence="1">non-specific serine/threonine protein kinase</fullName>
        <ecNumber evidence="1">2.7.11.1</ecNumber>
    </recommendedName>
</protein>
<evidence type="ECO:0000256" key="8">
    <source>
        <dbReference type="ARBA" id="ARBA00047899"/>
    </source>
</evidence>
<dbReference type="InterPro" id="IPR011009">
    <property type="entry name" value="Kinase-like_dom_sf"/>
</dbReference>
<keyword evidence="16" id="KW-1185">Reference proteome</keyword>